<dbReference type="CDD" id="cd02165">
    <property type="entry name" value="NMNAT"/>
    <property type="match status" value="1"/>
</dbReference>
<feature type="domain" description="Cytidyltransferase-like" evidence="9">
    <location>
        <begin position="46"/>
        <end position="228"/>
    </location>
</feature>
<dbReference type="InterPro" id="IPR014729">
    <property type="entry name" value="Rossmann-like_a/b/a_fold"/>
</dbReference>
<evidence type="ECO:0000256" key="2">
    <source>
        <dbReference type="ARBA" id="ARBA00022642"/>
    </source>
</evidence>
<evidence type="ECO:0000256" key="4">
    <source>
        <dbReference type="ARBA" id="ARBA00022695"/>
    </source>
</evidence>
<dbReference type="SUPFAM" id="SSF52374">
    <property type="entry name" value="Nucleotidylyl transferase"/>
    <property type="match status" value="1"/>
</dbReference>
<evidence type="ECO:0000313" key="11">
    <source>
        <dbReference type="Proteomes" id="UP000193498"/>
    </source>
</evidence>
<keyword evidence="6" id="KW-0067">ATP-binding</keyword>
<proteinExistence type="predicted"/>
<dbReference type="GO" id="GO:0005737">
    <property type="term" value="C:cytoplasm"/>
    <property type="evidence" value="ECO:0007669"/>
    <property type="project" value="TreeGrafter"/>
</dbReference>
<dbReference type="PANTHER" id="PTHR31285:SF0">
    <property type="entry name" value="NICOTINAMIDE MONONUCLEOTIDE ADENYLYLTRANSFERASE"/>
    <property type="match status" value="1"/>
</dbReference>
<keyword evidence="2" id="KW-0662">Pyridine nucleotide biosynthesis</keyword>
<evidence type="ECO:0000256" key="7">
    <source>
        <dbReference type="ARBA" id="ARBA00023027"/>
    </source>
</evidence>
<organism evidence="10 11">
    <name type="scientific">Basidiobolus meristosporus CBS 931.73</name>
    <dbReference type="NCBI Taxonomy" id="1314790"/>
    <lineage>
        <taxon>Eukaryota</taxon>
        <taxon>Fungi</taxon>
        <taxon>Fungi incertae sedis</taxon>
        <taxon>Zoopagomycota</taxon>
        <taxon>Entomophthoromycotina</taxon>
        <taxon>Basidiobolomycetes</taxon>
        <taxon>Basidiobolales</taxon>
        <taxon>Basidiobolaceae</taxon>
        <taxon>Basidiobolus</taxon>
    </lineage>
</organism>
<dbReference type="FunCoup" id="A0A1Y1Y1B4">
    <property type="interactions" value="347"/>
</dbReference>
<dbReference type="STRING" id="1314790.A0A1Y1Y1B4"/>
<keyword evidence="7" id="KW-0520">NAD</keyword>
<dbReference type="UniPathway" id="UPA00253">
    <property type="reaction ID" value="UER00600"/>
</dbReference>
<evidence type="ECO:0000256" key="3">
    <source>
        <dbReference type="ARBA" id="ARBA00022679"/>
    </source>
</evidence>
<dbReference type="Proteomes" id="UP000193498">
    <property type="component" value="Unassembled WGS sequence"/>
</dbReference>
<sequence length="260" mass="29317">MALYTTRNKVAEILKELSKESASRFKLTYRSRNNWLPEEEGRIVVFDSSFNPPTRAHLQLIYESLNLRPGFDACLLLIATSNADKTLSGATLEQRLEMMHILATHLQETGQSPGSSNVAVGVVNRGLFAEKISALQEAFPTLNSRFYFITGFDTVIRIFNQKYYKAPLTEALTPIFDAGGIVCANRSGFDQKAIEEFYASGTVKHFSDHIYHIKLKEEIADMSSTKVRLLVKEKADRAALETIVIPRIAQFLIDEQLYTE</sequence>
<keyword evidence="5" id="KW-0547">Nucleotide-binding</keyword>
<name>A0A1Y1Y1B4_9FUNG</name>
<comment type="pathway">
    <text evidence="1">Cofactor biosynthesis; NAD(+) biosynthesis.</text>
</comment>
<evidence type="ECO:0000256" key="8">
    <source>
        <dbReference type="ARBA" id="ARBA00049001"/>
    </source>
</evidence>
<dbReference type="InterPro" id="IPR004821">
    <property type="entry name" value="Cyt_trans-like"/>
</dbReference>
<comment type="catalytic activity">
    <reaction evidence="8">
        <text>beta-nicotinamide D-ribonucleotide + ATP + H(+) = diphosphate + NAD(+)</text>
        <dbReference type="Rhea" id="RHEA:21360"/>
        <dbReference type="ChEBI" id="CHEBI:14649"/>
        <dbReference type="ChEBI" id="CHEBI:15378"/>
        <dbReference type="ChEBI" id="CHEBI:30616"/>
        <dbReference type="ChEBI" id="CHEBI:33019"/>
        <dbReference type="ChEBI" id="CHEBI:57540"/>
        <dbReference type="EC" id="2.7.7.1"/>
    </reaction>
</comment>
<dbReference type="Pfam" id="PF01467">
    <property type="entry name" value="CTP_transf_like"/>
    <property type="match status" value="1"/>
</dbReference>
<dbReference type="GO" id="GO:0016887">
    <property type="term" value="F:ATP hydrolysis activity"/>
    <property type="evidence" value="ECO:0007669"/>
    <property type="project" value="TreeGrafter"/>
</dbReference>
<dbReference type="GO" id="GO:0000309">
    <property type="term" value="F:nicotinamide-nucleotide adenylyltransferase activity"/>
    <property type="evidence" value="ECO:0007669"/>
    <property type="project" value="UniProtKB-EC"/>
</dbReference>
<dbReference type="GO" id="GO:0005524">
    <property type="term" value="F:ATP binding"/>
    <property type="evidence" value="ECO:0007669"/>
    <property type="project" value="UniProtKB-KW"/>
</dbReference>
<reference evidence="10 11" key="1">
    <citation type="submission" date="2016-07" db="EMBL/GenBank/DDBJ databases">
        <title>Pervasive Adenine N6-methylation of Active Genes in Fungi.</title>
        <authorList>
            <consortium name="DOE Joint Genome Institute"/>
            <person name="Mondo S.J."/>
            <person name="Dannebaum R.O."/>
            <person name="Kuo R.C."/>
            <person name="Labutti K."/>
            <person name="Haridas S."/>
            <person name="Kuo A."/>
            <person name="Salamov A."/>
            <person name="Ahrendt S.R."/>
            <person name="Lipzen A."/>
            <person name="Sullivan W."/>
            <person name="Andreopoulos W.B."/>
            <person name="Clum A."/>
            <person name="Lindquist E."/>
            <person name="Daum C."/>
            <person name="Ramamoorthy G.K."/>
            <person name="Gryganskyi A."/>
            <person name="Culley D."/>
            <person name="Magnuson J.K."/>
            <person name="James T.Y."/>
            <person name="O'Malley M.A."/>
            <person name="Stajich J.E."/>
            <person name="Spatafora J.W."/>
            <person name="Visel A."/>
            <person name="Grigoriev I.V."/>
        </authorList>
    </citation>
    <scope>NUCLEOTIDE SEQUENCE [LARGE SCALE GENOMIC DNA]</scope>
    <source>
        <strain evidence="10 11">CBS 931.73</strain>
    </source>
</reference>
<evidence type="ECO:0000313" key="10">
    <source>
        <dbReference type="EMBL" id="ORX91424.1"/>
    </source>
</evidence>
<dbReference type="InParanoid" id="A0A1Y1Y1B4"/>
<accession>A0A1Y1Y1B4</accession>
<evidence type="ECO:0000256" key="5">
    <source>
        <dbReference type="ARBA" id="ARBA00022741"/>
    </source>
</evidence>
<dbReference type="GO" id="GO:0009435">
    <property type="term" value="P:NAD+ biosynthetic process"/>
    <property type="evidence" value="ECO:0007669"/>
    <property type="project" value="UniProtKB-UniPathway"/>
</dbReference>
<dbReference type="Gene3D" id="3.40.50.620">
    <property type="entry name" value="HUPs"/>
    <property type="match status" value="1"/>
</dbReference>
<keyword evidence="4" id="KW-0548">Nucleotidyltransferase</keyword>
<dbReference type="PANTHER" id="PTHR31285">
    <property type="entry name" value="NICOTINAMIDE MONONUCLEOTIDE ADENYLYLTRANSFERASE"/>
    <property type="match status" value="1"/>
</dbReference>
<dbReference type="InterPro" id="IPR005248">
    <property type="entry name" value="NadD/NMNAT"/>
</dbReference>
<evidence type="ECO:0000256" key="1">
    <source>
        <dbReference type="ARBA" id="ARBA00004790"/>
    </source>
</evidence>
<protein>
    <submittedName>
        <fullName evidence="10">Nucleotidylyl transferase</fullName>
    </submittedName>
</protein>
<dbReference type="EMBL" id="MCFE01000322">
    <property type="protein sequence ID" value="ORX91424.1"/>
    <property type="molecule type" value="Genomic_DNA"/>
</dbReference>
<dbReference type="OrthoDB" id="5591297at2759"/>
<evidence type="ECO:0000256" key="6">
    <source>
        <dbReference type="ARBA" id="ARBA00022840"/>
    </source>
</evidence>
<comment type="caution">
    <text evidence="10">The sequence shown here is derived from an EMBL/GenBank/DDBJ whole genome shotgun (WGS) entry which is preliminary data.</text>
</comment>
<evidence type="ECO:0000259" key="9">
    <source>
        <dbReference type="Pfam" id="PF01467"/>
    </source>
</evidence>
<keyword evidence="11" id="KW-1185">Reference proteome</keyword>
<keyword evidence="3 10" id="KW-0808">Transferase</keyword>
<dbReference type="AlphaFoldDB" id="A0A1Y1Y1B4"/>
<dbReference type="GO" id="GO:0005634">
    <property type="term" value="C:nucleus"/>
    <property type="evidence" value="ECO:0007669"/>
    <property type="project" value="TreeGrafter"/>
</dbReference>
<gene>
    <name evidence="10" type="ORF">K493DRAFT_378779</name>
</gene>